<name>A0A512DB38_9CELL</name>
<evidence type="ECO:0000259" key="4">
    <source>
        <dbReference type="PROSITE" id="PS51186"/>
    </source>
</evidence>
<dbReference type="CDD" id="cd04301">
    <property type="entry name" value="NAT_SF"/>
    <property type="match status" value="2"/>
</dbReference>
<dbReference type="Proteomes" id="UP000321181">
    <property type="component" value="Unassembled WGS sequence"/>
</dbReference>
<keyword evidence="2" id="KW-0012">Acyltransferase</keyword>
<comment type="caution">
    <text evidence="5">The sequence shown here is derived from an EMBL/GenBank/DDBJ whole genome shotgun (WGS) entry which is preliminary data.</text>
</comment>
<evidence type="ECO:0000313" key="5">
    <source>
        <dbReference type="EMBL" id="GEO33693.1"/>
    </source>
</evidence>
<dbReference type="InterPro" id="IPR000182">
    <property type="entry name" value="GNAT_dom"/>
</dbReference>
<feature type="region of interest" description="Disordered" evidence="3">
    <location>
        <begin position="1"/>
        <end position="27"/>
    </location>
</feature>
<dbReference type="Gene3D" id="3.40.630.30">
    <property type="match status" value="1"/>
</dbReference>
<sequence length="366" mass="39311">MSETTAAPPAPTDDPARTDGPAPTADLAPIADRVDAPAHLDPPAAALGLRWRPITGADVPALHVLMTAVEEADAAPFRTDVDEVAETLEGGWKDVPRDSLVGLDADGVPRAWGFVEVRPGDSRTVRAFLQGGVHPQWRGRGIGRALLAWQEGRGRQKLAESGKAVPARLVVFVEDSSAGTRRLVTAAGFSAVRYYRAMRRDLAVPLPDVAPLGGLRVVPWSPDLDDDVREAHNDAFRDHWGSEPATVESWAGGRSKFAPAWSFLALDQTGDRPVVAGYALSSRFDQDWAVNGYTSGYTGTLGVRRAYRRRGVAPALLVASMSAFRDDGMQYAELDVDSENPSGALGLYTRLGYEVVHGSAMYSVEL</sequence>
<dbReference type="InterPro" id="IPR050680">
    <property type="entry name" value="YpeA/RimI_acetyltransf"/>
</dbReference>
<evidence type="ECO:0000256" key="3">
    <source>
        <dbReference type="SAM" id="MobiDB-lite"/>
    </source>
</evidence>
<gene>
    <name evidence="5" type="ORF">CAE01nite_14180</name>
</gene>
<feature type="domain" description="N-acetyltransferase" evidence="4">
    <location>
        <begin position="49"/>
        <end position="211"/>
    </location>
</feature>
<evidence type="ECO:0000256" key="1">
    <source>
        <dbReference type="ARBA" id="ARBA00022679"/>
    </source>
</evidence>
<keyword evidence="1 5" id="KW-0808">Transferase</keyword>
<accession>A0A512DB38</accession>
<feature type="domain" description="N-acetyltransferase" evidence="4">
    <location>
        <begin position="215"/>
        <end position="366"/>
    </location>
</feature>
<dbReference type="EMBL" id="BJYY01000012">
    <property type="protein sequence ID" value="GEO33693.1"/>
    <property type="molecule type" value="Genomic_DNA"/>
</dbReference>
<dbReference type="InterPro" id="IPR016181">
    <property type="entry name" value="Acyl_CoA_acyltransferase"/>
</dbReference>
<dbReference type="Pfam" id="PF00583">
    <property type="entry name" value="Acetyltransf_1"/>
    <property type="match status" value="1"/>
</dbReference>
<dbReference type="RefSeq" id="WP_146902075.1">
    <property type="nucleotide sequence ID" value="NZ_BAAARM010000002.1"/>
</dbReference>
<dbReference type="PANTHER" id="PTHR43420:SF47">
    <property type="entry name" value="N-ACETYLTRANSFERASE DOMAIN-CONTAINING PROTEIN"/>
    <property type="match status" value="1"/>
</dbReference>
<evidence type="ECO:0000313" key="6">
    <source>
        <dbReference type="Proteomes" id="UP000321181"/>
    </source>
</evidence>
<dbReference type="OrthoDB" id="9799092at2"/>
<proteinExistence type="predicted"/>
<dbReference type="SUPFAM" id="SSF55729">
    <property type="entry name" value="Acyl-CoA N-acyltransferases (Nat)"/>
    <property type="match status" value="2"/>
</dbReference>
<dbReference type="PROSITE" id="PS51186">
    <property type="entry name" value="GNAT"/>
    <property type="match status" value="2"/>
</dbReference>
<evidence type="ECO:0000256" key="2">
    <source>
        <dbReference type="ARBA" id="ARBA00023315"/>
    </source>
</evidence>
<dbReference type="GO" id="GO:0016747">
    <property type="term" value="F:acyltransferase activity, transferring groups other than amino-acyl groups"/>
    <property type="evidence" value="ECO:0007669"/>
    <property type="project" value="InterPro"/>
</dbReference>
<reference evidence="5 6" key="1">
    <citation type="submission" date="2019-07" db="EMBL/GenBank/DDBJ databases">
        <title>Whole genome shotgun sequence of Cellulomonas aerilata NBRC 106308.</title>
        <authorList>
            <person name="Hosoyama A."/>
            <person name="Uohara A."/>
            <person name="Ohji S."/>
            <person name="Ichikawa N."/>
        </authorList>
    </citation>
    <scope>NUCLEOTIDE SEQUENCE [LARGE SCALE GENOMIC DNA]</scope>
    <source>
        <strain evidence="5 6">NBRC 106308</strain>
    </source>
</reference>
<dbReference type="PANTHER" id="PTHR43420">
    <property type="entry name" value="ACETYLTRANSFERASE"/>
    <property type="match status" value="1"/>
</dbReference>
<organism evidence="5 6">
    <name type="scientific">Cellulomonas aerilata</name>
    <dbReference type="NCBI Taxonomy" id="515326"/>
    <lineage>
        <taxon>Bacteria</taxon>
        <taxon>Bacillati</taxon>
        <taxon>Actinomycetota</taxon>
        <taxon>Actinomycetes</taxon>
        <taxon>Micrococcales</taxon>
        <taxon>Cellulomonadaceae</taxon>
        <taxon>Cellulomonas</taxon>
    </lineage>
</organism>
<dbReference type="AlphaFoldDB" id="A0A512DB38"/>
<protein>
    <submittedName>
        <fullName evidence="5">Putative acetyltransferase, GNAT</fullName>
    </submittedName>
</protein>
<keyword evidence="6" id="KW-1185">Reference proteome</keyword>